<protein>
    <recommendedName>
        <fullName evidence="5 13">Guanylate kinase</fullName>
        <ecNumber evidence="4 13">2.7.4.8</ecNumber>
    </recommendedName>
    <alternativeName>
        <fullName evidence="11 13">GMP kinase</fullName>
    </alternativeName>
</protein>
<dbReference type="EMBL" id="CWGI01000001">
    <property type="protein sequence ID" value="CRX37333.1"/>
    <property type="molecule type" value="Genomic_DNA"/>
</dbReference>
<evidence type="ECO:0000256" key="5">
    <source>
        <dbReference type="ARBA" id="ARBA00016296"/>
    </source>
</evidence>
<keyword evidence="8 13" id="KW-0547">Nucleotide-binding</keyword>
<evidence type="ECO:0000256" key="8">
    <source>
        <dbReference type="ARBA" id="ARBA00022741"/>
    </source>
</evidence>
<evidence type="ECO:0000256" key="6">
    <source>
        <dbReference type="ARBA" id="ARBA00022490"/>
    </source>
</evidence>
<evidence type="ECO:0000256" key="11">
    <source>
        <dbReference type="ARBA" id="ARBA00030128"/>
    </source>
</evidence>
<keyword evidence="6 13" id="KW-0963">Cytoplasm</keyword>
<evidence type="ECO:0000256" key="12">
    <source>
        <dbReference type="ARBA" id="ARBA00048594"/>
    </source>
</evidence>
<sequence>MKKRGKIVIFAGPSGVGKETVKRLFINDRRFNLRYSISATSRKKRNGEINRENYHFLSKNKFEKWIKKNKFLEWVTFANNYYGTPYKFLEKHLKKGQNVLLEIDIVGVKKVIKKYPDAVTIFLLPPKIGDLEKRLLARKTERTEEIKVRIEIAKAEIKEKDLFKYQVINKKPENSANEIIEILKKELL</sequence>
<dbReference type="Proteomes" id="UP000242141">
    <property type="component" value="Unassembled WGS sequence"/>
</dbReference>
<dbReference type="FunFam" id="3.30.63.10:FF:000005">
    <property type="entry name" value="Guanylate kinase"/>
    <property type="match status" value="1"/>
</dbReference>
<dbReference type="HAMAP" id="MF_00328">
    <property type="entry name" value="Guanylate_kinase"/>
    <property type="match status" value="1"/>
</dbReference>
<evidence type="ECO:0000256" key="7">
    <source>
        <dbReference type="ARBA" id="ARBA00022679"/>
    </source>
</evidence>
<dbReference type="InterPro" id="IPR008145">
    <property type="entry name" value="GK/Ca_channel_bsu"/>
</dbReference>
<keyword evidence="7 13" id="KW-0808">Transferase</keyword>
<dbReference type="InterPro" id="IPR017665">
    <property type="entry name" value="Guanylate_kinase"/>
</dbReference>
<evidence type="ECO:0000256" key="1">
    <source>
        <dbReference type="ARBA" id="ARBA00003531"/>
    </source>
</evidence>
<name>A0A0G7ZNL2_9MOLU</name>
<dbReference type="PANTHER" id="PTHR23117:SF13">
    <property type="entry name" value="GUANYLATE KINASE"/>
    <property type="match status" value="1"/>
</dbReference>
<feature type="binding site" evidence="13">
    <location>
        <begin position="12"/>
        <end position="19"/>
    </location>
    <ligand>
        <name>ATP</name>
        <dbReference type="ChEBI" id="CHEBI:30616"/>
    </ligand>
</feature>
<keyword evidence="9 13" id="KW-0418">Kinase</keyword>
<dbReference type="Pfam" id="PF00625">
    <property type="entry name" value="Guanylate_kin"/>
    <property type="match status" value="1"/>
</dbReference>
<evidence type="ECO:0000256" key="3">
    <source>
        <dbReference type="ARBA" id="ARBA00005790"/>
    </source>
</evidence>
<evidence type="ECO:0000256" key="13">
    <source>
        <dbReference type="HAMAP-Rule" id="MF_00328"/>
    </source>
</evidence>
<dbReference type="InterPro" id="IPR008144">
    <property type="entry name" value="Guanylate_kin-like_dom"/>
</dbReference>
<dbReference type="PANTHER" id="PTHR23117">
    <property type="entry name" value="GUANYLATE KINASE-RELATED"/>
    <property type="match status" value="1"/>
</dbReference>
<dbReference type="SUPFAM" id="SSF52540">
    <property type="entry name" value="P-loop containing nucleoside triphosphate hydrolases"/>
    <property type="match status" value="1"/>
</dbReference>
<comment type="subcellular location">
    <subcellularLocation>
        <location evidence="2 13">Cytoplasm</location>
    </subcellularLocation>
</comment>
<evidence type="ECO:0000256" key="4">
    <source>
        <dbReference type="ARBA" id="ARBA00012961"/>
    </source>
</evidence>
<organism evidence="15 16">
    <name type="scientific">Candidatus Hepatoplasma crinochetorum</name>
    <dbReference type="NCBI Taxonomy" id="295596"/>
    <lineage>
        <taxon>Bacteria</taxon>
        <taxon>Bacillati</taxon>
        <taxon>Mycoplasmatota</taxon>
        <taxon>Mollicutes</taxon>
        <taxon>Candidatus Hepatoplasmataceae</taxon>
        <taxon>Candidatus Hepatoplasma</taxon>
    </lineage>
</organism>
<evidence type="ECO:0000313" key="15">
    <source>
        <dbReference type="EMBL" id="CRX37333.1"/>
    </source>
</evidence>
<dbReference type="EC" id="2.7.4.8" evidence="4 13"/>
<dbReference type="NCBIfam" id="TIGR03263">
    <property type="entry name" value="guanyl_kin"/>
    <property type="match status" value="1"/>
</dbReference>
<dbReference type="PROSITE" id="PS50052">
    <property type="entry name" value="GUANYLATE_KINASE_2"/>
    <property type="match status" value="1"/>
</dbReference>
<dbReference type="Gene3D" id="3.40.50.300">
    <property type="entry name" value="P-loop containing nucleotide triphosphate hydrolases"/>
    <property type="match status" value="1"/>
</dbReference>
<comment type="catalytic activity">
    <reaction evidence="12 13">
        <text>GMP + ATP = GDP + ADP</text>
        <dbReference type="Rhea" id="RHEA:20780"/>
        <dbReference type="ChEBI" id="CHEBI:30616"/>
        <dbReference type="ChEBI" id="CHEBI:58115"/>
        <dbReference type="ChEBI" id="CHEBI:58189"/>
        <dbReference type="ChEBI" id="CHEBI:456216"/>
        <dbReference type="EC" id="2.7.4.8"/>
    </reaction>
</comment>
<dbReference type="InterPro" id="IPR027417">
    <property type="entry name" value="P-loop_NTPase"/>
</dbReference>
<dbReference type="GO" id="GO:0004385">
    <property type="term" value="F:GMP kinase activity"/>
    <property type="evidence" value="ECO:0007669"/>
    <property type="project" value="UniProtKB-UniRule"/>
</dbReference>
<evidence type="ECO:0000256" key="2">
    <source>
        <dbReference type="ARBA" id="ARBA00004496"/>
    </source>
</evidence>
<evidence type="ECO:0000256" key="9">
    <source>
        <dbReference type="ARBA" id="ARBA00022777"/>
    </source>
</evidence>
<dbReference type="SMART" id="SM00072">
    <property type="entry name" value="GuKc"/>
    <property type="match status" value="1"/>
</dbReference>
<dbReference type="AlphaFoldDB" id="A0A0G7ZNL2"/>
<evidence type="ECO:0000256" key="10">
    <source>
        <dbReference type="ARBA" id="ARBA00022840"/>
    </source>
</evidence>
<gene>
    <name evidence="13" type="primary">gmk</name>
    <name evidence="15" type="ORF">HEPPS_05640</name>
</gene>
<dbReference type="GO" id="GO:0005829">
    <property type="term" value="C:cytosol"/>
    <property type="evidence" value="ECO:0007669"/>
    <property type="project" value="TreeGrafter"/>
</dbReference>
<reference evidence="16" key="1">
    <citation type="submission" date="2015-05" db="EMBL/GenBank/DDBJ databases">
        <authorList>
            <person name="Collingro A."/>
        </authorList>
    </citation>
    <scope>NUCLEOTIDE SEQUENCE [LARGE SCALE GENOMIC DNA]</scope>
    <source>
        <strain evidence="16">Ps</strain>
    </source>
</reference>
<dbReference type="CDD" id="cd00071">
    <property type="entry name" value="GMPK"/>
    <property type="match status" value="1"/>
</dbReference>
<evidence type="ECO:0000313" key="16">
    <source>
        <dbReference type="Proteomes" id="UP000242141"/>
    </source>
</evidence>
<accession>A0A0G7ZNL2</accession>
<comment type="function">
    <text evidence="1 13">Essential for recycling GMP and indirectly, cGMP.</text>
</comment>
<proteinExistence type="inferred from homology"/>
<dbReference type="GO" id="GO:0005524">
    <property type="term" value="F:ATP binding"/>
    <property type="evidence" value="ECO:0007669"/>
    <property type="project" value="UniProtKB-UniRule"/>
</dbReference>
<feature type="domain" description="Guanylate kinase-like" evidence="14">
    <location>
        <begin position="5"/>
        <end position="184"/>
    </location>
</feature>
<keyword evidence="16" id="KW-1185">Reference proteome</keyword>
<dbReference type="Gene3D" id="3.30.63.10">
    <property type="entry name" value="Guanylate Kinase phosphate binding domain"/>
    <property type="match status" value="1"/>
</dbReference>
<evidence type="ECO:0000259" key="14">
    <source>
        <dbReference type="PROSITE" id="PS50052"/>
    </source>
</evidence>
<keyword evidence="10 13" id="KW-0067">ATP-binding</keyword>
<comment type="similarity">
    <text evidence="3 13">Belongs to the guanylate kinase family.</text>
</comment>